<evidence type="ECO:0000256" key="5">
    <source>
        <dbReference type="ARBA" id="ARBA00022519"/>
    </source>
</evidence>
<dbReference type="GO" id="GO:0015628">
    <property type="term" value="P:protein secretion by the type II secretion system"/>
    <property type="evidence" value="ECO:0007669"/>
    <property type="project" value="InterPro"/>
</dbReference>
<evidence type="ECO:0000256" key="1">
    <source>
        <dbReference type="ARBA" id="ARBA00004533"/>
    </source>
</evidence>
<dbReference type="SUPFAM" id="SSF53067">
    <property type="entry name" value="Actin-like ATPase domain"/>
    <property type="match status" value="1"/>
</dbReference>
<name>A0A9X8HMA7_PSEPU</name>
<evidence type="ECO:0000256" key="7">
    <source>
        <dbReference type="ARBA" id="ARBA00022927"/>
    </source>
</evidence>
<keyword evidence="5" id="KW-0997">Cell inner membrane</keyword>
<proteinExistence type="inferred from homology"/>
<keyword evidence="4" id="KW-1003">Cell membrane</keyword>
<feature type="domain" description="GspL periplasmic" evidence="10">
    <location>
        <begin position="164"/>
        <end position="266"/>
    </location>
</feature>
<evidence type="ECO:0000256" key="9">
    <source>
        <dbReference type="ARBA" id="ARBA00023136"/>
    </source>
</evidence>
<evidence type="ECO:0000256" key="6">
    <source>
        <dbReference type="ARBA" id="ARBA00022692"/>
    </source>
</evidence>
<keyword evidence="9" id="KW-0472">Membrane</keyword>
<reference evidence="11 12" key="1">
    <citation type="submission" date="2018-11" db="EMBL/GenBank/DDBJ databases">
        <title>Genomic analyses of the natural microbiome of Caenorhabditis elegans.</title>
        <authorList>
            <person name="Samuel B."/>
        </authorList>
    </citation>
    <scope>NUCLEOTIDE SEQUENCE [LARGE SCALE GENOMIC DNA]</scope>
    <source>
        <strain evidence="11 12">BIGb0473</strain>
    </source>
</reference>
<protein>
    <submittedName>
        <fullName evidence="11">Type II secretion system protein L (GspL)</fullName>
    </submittedName>
</protein>
<dbReference type="NCBIfam" id="TIGR01709">
    <property type="entry name" value="typeII_sec_gspL"/>
    <property type="match status" value="1"/>
</dbReference>
<organism evidence="11 12">
    <name type="scientific">Pseudomonas putida</name>
    <name type="common">Arthrobacter siderocapsulatus</name>
    <dbReference type="NCBI Taxonomy" id="303"/>
    <lineage>
        <taxon>Bacteria</taxon>
        <taxon>Pseudomonadati</taxon>
        <taxon>Pseudomonadota</taxon>
        <taxon>Gammaproteobacteria</taxon>
        <taxon>Pseudomonadales</taxon>
        <taxon>Pseudomonadaceae</taxon>
        <taxon>Pseudomonas</taxon>
    </lineage>
</organism>
<comment type="subcellular location">
    <subcellularLocation>
        <location evidence="1">Cell inner membrane</location>
    </subcellularLocation>
</comment>
<dbReference type="InterPro" id="IPR025691">
    <property type="entry name" value="GspL_pp_dom"/>
</dbReference>
<comment type="caution">
    <text evidence="11">The sequence shown here is derived from an EMBL/GenBank/DDBJ whole genome shotgun (WGS) entry which is preliminary data.</text>
</comment>
<dbReference type="RefSeq" id="WP_123752456.1">
    <property type="nucleotide sequence ID" value="NZ_RJUR01000011.1"/>
</dbReference>
<keyword evidence="3" id="KW-0813">Transport</keyword>
<dbReference type="Proteomes" id="UP000269115">
    <property type="component" value="Unassembled WGS sequence"/>
</dbReference>
<dbReference type="GO" id="GO:0015627">
    <property type="term" value="C:type II protein secretion system complex"/>
    <property type="evidence" value="ECO:0007669"/>
    <property type="project" value="InterPro"/>
</dbReference>
<keyword evidence="6" id="KW-0812">Transmembrane</keyword>
<gene>
    <name evidence="11" type="ORF">EDF85_0948</name>
</gene>
<evidence type="ECO:0000256" key="8">
    <source>
        <dbReference type="ARBA" id="ARBA00022989"/>
    </source>
</evidence>
<dbReference type="EMBL" id="RJUR01000011">
    <property type="protein sequence ID" value="ROQ53195.1"/>
    <property type="molecule type" value="Genomic_DNA"/>
</dbReference>
<dbReference type="Pfam" id="PF12693">
    <property type="entry name" value="GspL_C"/>
    <property type="match status" value="1"/>
</dbReference>
<keyword evidence="8" id="KW-1133">Transmembrane helix</keyword>
<dbReference type="GO" id="GO:0005886">
    <property type="term" value="C:plasma membrane"/>
    <property type="evidence" value="ECO:0007669"/>
    <property type="project" value="UniProtKB-SubCell"/>
</dbReference>
<evidence type="ECO:0000256" key="3">
    <source>
        <dbReference type="ARBA" id="ARBA00022448"/>
    </source>
</evidence>
<evidence type="ECO:0000256" key="2">
    <source>
        <dbReference type="ARBA" id="ARBA00005318"/>
    </source>
</evidence>
<dbReference type="AlphaFoldDB" id="A0A9X8HMA7"/>
<dbReference type="GO" id="GO:0009276">
    <property type="term" value="C:Gram-negative-bacterium-type cell wall"/>
    <property type="evidence" value="ECO:0007669"/>
    <property type="project" value="InterPro"/>
</dbReference>
<keyword evidence="7" id="KW-0653">Protein transport</keyword>
<comment type="similarity">
    <text evidence="2">Belongs to the GSP L family.</text>
</comment>
<dbReference type="InterPro" id="IPR007812">
    <property type="entry name" value="T2SS_protein-GspL"/>
</dbReference>
<evidence type="ECO:0000259" key="10">
    <source>
        <dbReference type="Pfam" id="PF12693"/>
    </source>
</evidence>
<dbReference type="InterPro" id="IPR043129">
    <property type="entry name" value="ATPase_NBD"/>
</dbReference>
<evidence type="ECO:0000313" key="12">
    <source>
        <dbReference type="Proteomes" id="UP000269115"/>
    </source>
</evidence>
<dbReference type="Gene3D" id="3.30.420.380">
    <property type="match status" value="1"/>
</dbReference>
<evidence type="ECO:0000313" key="11">
    <source>
        <dbReference type="EMBL" id="ROQ53195.1"/>
    </source>
</evidence>
<sequence length="315" mass="33103">MKSQLHMALPRLAALEGGARVGYRQLDRQGRTEAEGEAAQAQLKSLARGREVLAWLHPDDSLCTELVLPPLPAARLGAAVQCAAQGLILGDVRAVHIAHGPRAADGKVAVAWLGQAALQGLAQWLSNAGLKPRGLYPTPARAGACPVASLHSGLRAPGAAQHGWPRALALCASAAMIWTLGLNLYAARLADTGQQLRQHMHQQVRAAYPQLQVILNPLQQVRQQLAAGDNGAVAPFNHLLQAAGSAMPFLAGAVEQLTYHDGVLDLQPLPGAARPPADNAWQTRLAAQGIEASSSDHGWTLRPATATGEEVANVE</sequence>
<accession>A0A9X8HMA7</accession>
<evidence type="ECO:0000256" key="4">
    <source>
        <dbReference type="ARBA" id="ARBA00022475"/>
    </source>
</evidence>